<dbReference type="AlphaFoldDB" id="A0A1U7LSK6"/>
<dbReference type="GO" id="GO:0010181">
    <property type="term" value="F:FMN binding"/>
    <property type="evidence" value="ECO:0007669"/>
    <property type="project" value="EnsemblFungi"/>
</dbReference>
<dbReference type="InterPro" id="IPR019576">
    <property type="entry name" value="Pyridoxamine_oxidase_dimer_C"/>
</dbReference>
<dbReference type="EMBL" id="LXFE01000391">
    <property type="protein sequence ID" value="OLL25501.1"/>
    <property type="molecule type" value="Genomic_DNA"/>
</dbReference>
<evidence type="ECO:0000259" key="9">
    <source>
        <dbReference type="Pfam" id="PF10590"/>
    </source>
</evidence>
<dbReference type="GO" id="GO:0008615">
    <property type="term" value="P:pyridoxine biosynthetic process"/>
    <property type="evidence" value="ECO:0007669"/>
    <property type="project" value="InterPro"/>
</dbReference>
<feature type="domain" description="Pyridoxine 5'-phosphate oxidase dimerisation C-terminal" evidence="9">
    <location>
        <begin position="186"/>
        <end position="232"/>
    </location>
</feature>
<sequence length="232" mass="26913">MSTLPQSPEKVIFAPDRYQYTKGSLSESQLNPKTPFQIFHRWFNQASSSEMITSPEALTLSTSQLPSGRVSSRTVLLKQLDSKGFVFYSNWETSKKARDIKSNPRAALTFWWEPLQRQVRVEGVTEHLSQEESKEYFDTRPRKSRIGAWASAQSTLLHSRDELDAKVSELENKFAGMAYIPIPPFWGGMRIIPDEIEFWQGRDNRLHDRFIYERQLSVDGNHSEWTLKRLSP</sequence>
<organism evidence="10 11">
    <name type="scientific">Neolecta irregularis (strain DAH-3)</name>
    <dbReference type="NCBI Taxonomy" id="1198029"/>
    <lineage>
        <taxon>Eukaryota</taxon>
        <taxon>Fungi</taxon>
        <taxon>Dikarya</taxon>
        <taxon>Ascomycota</taxon>
        <taxon>Taphrinomycotina</taxon>
        <taxon>Neolectales</taxon>
        <taxon>Neolectaceae</taxon>
        <taxon>Neolecta</taxon>
    </lineage>
</organism>
<evidence type="ECO:0000256" key="7">
    <source>
        <dbReference type="ARBA" id="ARBA00023002"/>
    </source>
</evidence>
<dbReference type="Pfam" id="PF10590">
    <property type="entry name" value="PNP_phzG_C"/>
    <property type="match status" value="1"/>
</dbReference>
<dbReference type="InterPro" id="IPR012349">
    <property type="entry name" value="Split_barrel_FMN-bd"/>
</dbReference>
<protein>
    <recommendedName>
        <fullName evidence="4">pyridoxal 5'-phosphate synthase</fullName>
        <ecNumber evidence="4">1.4.3.5</ecNumber>
    </recommendedName>
</protein>
<evidence type="ECO:0000256" key="3">
    <source>
        <dbReference type="ARBA" id="ARBA00005037"/>
    </source>
</evidence>
<dbReference type="PIRSF" id="PIRSF000190">
    <property type="entry name" value="Pyd_amn-ph_oxd"/>
    <property type="match status" value="1"/>
</dbReference>
<comment type="pathway">
    <text evidence="3">Cofactor metabolism; pyridoxal 5'-phosphate salvage; pyridoxal 5'-phosphate from pyridoxine 5'-phosphate: step 1/1.</text>
</comment>
<proteinExistence type="inferred from homology"/>
<keyword evidence="6" id="KW-0288">FMN</keyword>
<dbReference type="UniPathway" id="UPA01068">
    <property type="reaction ID" value="UER00304"/>
</dbReference>
<evidence type="ECO:0000256" key="4">
    <source>
        <dbReference type="ARBA" id="ARBA00012801"/>
    </source>
</evidence>
<evidence type="ECO:0000313" key="10">
    <source>
        <dbReference type="EMBL" id="OLL25501.1"/>
    </source>
</evidence>
<keyword evidence="5" id="KW-0285">Flavoprotein</keyword>
<dbReference type="NCBIfam" id="TIGR00558">
    <property type="entry name" value="pdxH"/>
    <property type="match status" value="1"/>
</dbReference>
<keyword evidence="11" id="KW-1185">Reference proteome</keyword>
<dbReference type="Pfam" id="PF01243">
    <property type="entry name" value="PNPOx_N"/>
    <property type="match status" value="1"/>
</dbReference>
<comment type="cofactor">
    <cofactor evidence="1">
        <name>FMN</name>
        <dbReference type="ChEBI" id="CHEBI:58210"/>
    </cofactor>
</comment>
<dbReference type="PROSITE" id="PS01064">
    <property type="entry name" value="PYRIDOX_OXIDASE"/>
    <property type="match status" value="1"/>
</dbReference>
<evidence type="ECO:0000313" key="11">
    <source>
        <dbReference type="Proteomes" id="UP000186594"/>
    </source>
</evidence>
<dbReference type="HAMAP" id="MF_01629">
    <property type="entry name" value="PdxH"/>
    <property type="match status" value="1"/>
</dbReference>
<dbReference type="OrthoDB" id="303614at2759"/>
<dbReference type="GO" id="GO:0005758">
    <property type="term" value="C:mitochondrial intermembrane space"/>
    <property type="evidence" value="ECO:0007669"/>
    <property type="project" value="EnsemblFungi"/>
</dbReference>
<evidence type="ECO:0000256" key="5">
    <source>
        <dbReference type="ARBA" id="ARBA00022630"/>
    </source>
</evidence>
<dbReference type="GO" id="GO:0004733">
    <property type="term" value="F:pyridoxamine phosphate oxidase activity"/>
    <property type="evidence" value="ECO:0007669"/>
    <property type="project" value="UniProtKB-EC"/>
</dbReference>
<dbReference type="InterPro" id="IPR000659">
    <property type="entry name" value="Pyridox_Oxase"/>
</dbReference>
<evidence type="ECO:0000256" key="2">
    <source>
        <dbReference type="ARBA" id="ARBA00004738"/>
    </source>
</evidence>
<evidence type="ECO:0000259" key="8">
    <source>
        <dbReference type="Pfam" id="PF01243"/>
    </source>
</evidence>
<name>A0A1U7LSK6_NEOID</name>
<dbReference type="NCBIfam" id="NF004231">
    <property type="entry name" value="PRK05679.1"/>
    <property type="match status" value="1"/>
</dbReference>
<accession>A0A1U7LSK6</accession>
<dbReference type="SUPFAM" id="SSF50475">
    <property type="entry name" value="FMN-binding split barrel"/>
    <property type="match status" value="1"/>
</dbReference>
<dbReference type="OMA" id="AYFRTRP"/>
<comment type="caution">
    <text evidence="10">The sequence shown here is derived from an EMBL/GenBank/DDBJ whole genome shotgun (WGS) entry which is preliminary data.</text>
</comment>
<dbReference type="Gene3D" id="2.30.110.10">
    <property type="entry name" value="Electron Transport, Fmn-binding Protein, Chain A"/>
    <property type="match status" value="1"/>
</dbReference>
<keyword evidence="7" id="KW-0560">Oxidoreductase</keyword>
<dbReference type="PANTHER" id="PTHR10851:SF0">
    <property type="entry name" value="PYRIDOXINE-5'-PHOSPHATE OXIDASE"/>
    <property type="match status" value="1"/>
</dbReference>
<dbReference type="Proteomes" id="UP000186594">
    <property type="component" value="Unassembled WGS sequence"/>
</dbReference>
<evidence type="ECO:0000256" key="1">
    <source>
        <dbReference type="ARBA" id="ARBA00001917"/>
    </source>
</evidence>
<dbReference type="EC" id="1.4.3.5" evidence="4"/>
<dbReference type="InterPro" id="IPR011576">
    <property type="entry name" value="Pyridox_Oxase_N"/>
</dbReference>
<dbReference type="STRING" id="1198029.A0A1U7LSK6"/>
<comment type="pathway">
    <text evidence="2">Cofactor metabolism; pyridoxal 5'-phosphate salvage; pyridoxal 5'-phosphate from pyridoxamine 5'-phosphate: step 1/1.</text>
</comment>
<dbReference type="InterPro" id="IPR019740">
    <property type="entry name" value="Pyridox_Oxase_CS"/>
</dbReference>
<reference evidence="10 11" key="1">
    <citation type="submission" date="2016-04" db="EMBL/GenBank/DDBJ databases">
        <title>Evolutionary innovation and constraint leading to complex multicellularity in the Ascomycota.</title>
        <authorList>
            <person name="Cisse O."/>
            <person name="Nguyen A."/>
            <person name="Hewitt D.A."/>
            <person name="Jedd G."/>
            <person name="Stajich J.E."/>
        </authorList>
    </citation>
    <scope>NUCLEOTIDE SEQUENCE [LARGE SCALE GENOMIC DNA]</scope>
    <source>
        <strain evidence="10 11">DAH-3</strain>
    </source>
</reference>
<feature type="domain" description="Pyridoxamine 5'-phosphate oxidase N-terminal" evidence="8">
    <location>
        <begin position="50"/>
        <end position="172"/>
    </location>
</feature>
<evidence type="ECO:0000256" key="6">
    <source>
        <dbReference type="ARBA" id="ARBA00022643"/>
    </source>
</evidence>
<gene>
    <name evidence="10" type="ORF">NEOLI_002152</name>
</gene>
<dbReference type="PANTHER" id="PTHR10851">
    <property type="entry name" value="PYRIDOXINE-5-PHOSPHATE OXIDASE"/>
    <property type="match status" value="1"/>
</dbReference>